<comment type="caution">
    <text evidence="12">The sequence shown here is derived from an EMBL/GenBank/DDBJ whole genome shotgun (WGS) entry which is preliminary data.</text>
</comment>
<evidence type="ECO:0000256" key="1">
    <source>
        <dbReference type="ARBA" id="ARBA00004496"/>
    </source>
</evidence>
<comment type="subcellular location">
    <subcellularLocation>
        <location evidence="1">Cytoplasm</location>
    </subcellularLocation>
</comment>
<dbReference type="GO" id="GO:0004719">
    <property type="term" value="F:protein-L-isoaspartate (D-aspartate) O-methyltransferase activity"/>
    <property type="evidence" value="ECO:0007669"/>
    <property type="project" value="UniProtKB-EC"/>
</dbReference>
<evidence type="ECO:0000256" key="5">
    <source>
        <dbReference type="ARBA" id="ARBA00022490"/>
    </source>
</evidence>
<evidence type="ECO:0000256" key="8">
    <source>
        <dbReference type="ARBA" id="ARBA00022691"/>
    </source>
</evidence>
<dbReference type="GO" id="GO:0005737">
    <property type="term" value="C:cytoplasm"/>
    <property type="evidence" value="ECO:0007669"/>
    <property type="project" value="UniProtKB-SubCell"/>
</dbReference>
<dbReference type="InterPro" id="IPR029063">
    <property type="entry name" value="SAM-dependent_MTases_sf"/>
</dbReference>
<name>A0AA90HBD7_9ACTN</name>
<comment type="similarity">
    <text evidence="2">Belongs to the methyltransferase superfamily. L-isoaspartyl/D-aspartyl protein methyltransferase family.</text>
</comment>
<gene>
    <name evidence="12" type="ORF">POF50_030900</name>
</gene>
<dbReference type="AlphaFoldDB" id="A0AA90HBD7"/>
<evidence type="ECO:0000256" key="4">
    <source>
        <dbReference type="ARBA" id="ARBA00013346"/>
    </source>
</evidence>
<dbReference type="PANTHER" id="PTHR11579:SF0">
    <property type="entry name" value="PROTEIN-L-ISOASPARTATE(D-ASPARTATE) O-METHYLTRANSFERASE"/>
    <property type="match status" value="1"/>
</dbReference>
<proteinExistence type="inferred from homology"/>
<evidence type="ECO:0000256" key="6">
    <source>
        <dbReference type="ARBA" id="ARBA00022603"/>
    </source>
</evidence>
<keyword evidence="5" id="KW-0963">Cytoplasm</keyword>
<organism evidence="12">
    <name type="scientific">Streptantibioticus silvisoli</name>
    <dbReference type="NCBI Taxonomy" id="2705255"/>
    <lineage>
        <taxon>Bacteria</taxon>
        <taxon>Bacillati</taxon>
        <taxon>Actinomycetota</taxon>
        <taxon>Actinomycetes</taxon>
        <taxon>Kitasatosporales</taxon>
        <taxon>Streptomycetaceae</taxon>
        <taxon>Streptantibioticus</taxon>
    </lineage>
</organism>
<dbReference type="EMBL" id="JABXJJ020000050">
    <property type="protein sequence ID" value="MDI5973699.1"/>
    <property type="molecule type" value="Genomic_DNA"/>
</dbReference>
<dbReference type="PANTHER" id="PTHR11579">
    <property type="entry name" value="PROTEIN-L-ISOASPARTATE O-METHYLTRANSFERASE"/>
    <property type="match status" value="1"/>
</dbReference>
<accession>A0AA90HBD7</accession>
<protein>
    <recommendedName>
        <fullName evidence="4">Protein-L-isoaspartate O-methyltransferase</fullName>
        <ecNumber evidence="3">2.1.1.77</ecNumber>
    </recommendedName>
    <alternativeName>
        <fullName evidence="11">L-isoaspartyl protein carboxyl methyltransferase</fullName>
    </alternativeName>
    <alternativeName>
        <fullName evidence="9">Protein L-isoaspartyl methyltransferase</fullName>
    </alternativeName>
    <alternativeName>
        <fullName evidence="10">Protein-beta-aspartate methyltransferase</fullName>
    </alternativeName>
</protein>
<reference evidence="12" key="1">
    <citation type="submission" date="2023-05" db="EMBL/GenBank/DDBJ databases">
        <title>Streptantibioticus silvisoli sp. nov., acidotolerant actinomycetes 1 from pine litter.</title>
        <authorList>
            <person name="Swiecimska M."/>
            <person name="Golinska P."/>
            <person name="Sangal V."/>
            <person name="Wachnowicz B."/>
            <person name="Goodfellow M."/>
        </authorList>
    </citation>
    <scope>NUCLEOTIDE SEQUENCE</scope>
    <source>
        <strain evidence="12">SL13</strain>
    </source>
</reference>
<dbReference type="Gene3D" id="3.40.50.150">
    <property type="entry name" value="Vaccinia Virus protein VP39"/>
    <property type="match status" value="1"/>
</dbReference>
<evidence type="ECO:0000256" key="10">
    <source>
        <dbReference type="ARBA" id="ARBA00031323"/>
    </source>
</evidence>
<dbReference type="RefSeq" id="WP_271315495.1">
    <property type="nucleotide sequence ID" value="NZ_JABXJJ020000050.1"/>
</dbReference>
<evidence type="ECO:0000256" key="3">
    <source>
        <dbReference type="ARBA" id="ARBA00011890"/>
    </source>
</evidence>
<evidence type="ECO:0000256" key="11">
    <source>
        <dbReference type="ARBA" id="ARBA00031350"/>
    </source>
</evidence>
<keyword evidence="7" id="KW-0808">Transferase</keyword>
<evidence type="ECO:0000256" key="9">
    <source>
        <dbReference type="ARBA" id="ARBA00030757"/>
    </source>
</evidence>
<dbReference type="CDD" id="cd02440">
    <property type="entry name" value="AdoMet_MTases"/>
    <property type="match status" value="1"/>
</dbReference>
<dbReference type="EC" id="2.1.1.77" evidence="3"/>
<dbReference type="GO" id="GO:0032259">
    <property type="term" value="P:methylation"/>
    <property type="evidence" value="ECO:0007669"/>
    <property type="project" value="UniProtKB-KW"/>
</dbReference>
<keyword evidence="6 12" id="KW-0489">Methyltransferase</keyword>
<evidence type="ECO:0000256" key="2">
    <source>
        <dbReference type="ARBA" id="ARBA00005369"/>
    </source>
</evidence>
<dbReference type="InterPro" id="IPR000682">
    <property type="entry name" value="PCMT"/>
</dbReference>
<sequence>MDADRWADAARAPRARLVRRLTDAGHLADDRWRAAFEQVPRHLFVPAFHRPVPGGGWDRLSGADRDPRRAARWLSGVYEDAPLATRVRDGVMTSSSSQPSLMAAMLAALGVRDGDRVLEVGAGTGWNAALLAHRLTPDAVTSVDLDADVTAAAREHLAAAGVPTGPAGIAVVTGDGARGDLGRAPYDRVVVTCELTRVPEELLRQCAPGGLLLAPLAGGLIALRVTGPGRAQGRFLSTPAYFVALRTPGEPVARAGRAAGAGQRTRDSRIPSRVLDDDVFRFVLTLVAGELTVDRGFGVRTAVLMAPDGSTAVAGPDGGVRLTGERDLWAVVEREYGAWRAAGHPDRERFGLSVDGARQWAWLDTPDGPGRWVLSGRR</sequence>
<dbReference type="Pfam" id="PF01135">
    <property type="entry name" value="PCMT"/>
    <property type="match status" value="1"/>
</dbReference>
<evidence type="ECO:0000313" key="12">
    <source>
        <dbReference type="EMBL" id="MDI5973699.1"/>
    </source>
</evidence>
<keyword evidence="8" id="KW-0949">S-adenosyl-L-methionine</keyword>
<dbReference type="SUPFAM" id="SSF53335">
    <property type="entry name" value="S-adenosyl-L-methionine-dependent methyltransferases"/>
    <property type="match status" value="1"/>
</dbReference>
<evidence type="ECO:0000256" key="7">
    <source>
        <dbReference type="ARBA" id="ARBA00022679"/>
    </source>
</evidence>